<reference evidence="1 2" key="1">
    <citation type="submission" date="2020-08" db="EMBL/GenBank/DDBJ databases">
        <title>Genomic Encyclopedia of Type Strains, Phase IV (KMG-IV): sequencing the most valuable type-strain genomes for metagenomic binning, comparative biology and taxonomic classification.</title>
        <authorList>
            <person name="Goeker M."/>
        </authorList>
    </citation>
    <scope>NUCLEOTIDE SEQUENCE [LARGE SCALE GENOMIC DNA]</scope>
    <source>
        <strain evidence="1 2">DSM 44197</strain>
    </source>
</reference>
<protein>
    <submittedName>
        <fullName evidence="1">Uncharacterized protein</fullName>
    </submittedName>
</protein>
<keyword evidence="2" id="KW-1185">Reference proteome</keyword>
<evidence type="ECO:0000313" key="1">
    <source>
        <dbReference type="EMBL" id="MBA8956599.1"/>
    </source>
</evidence>
<sequence>MTCRFTPCFLCLPEERGRSAATWSIAIKVPSSTR</sequence>
<proteinExistence type="predicted"/>
<dbReference type="AlphaFoldDB" id="A0A7W3LYB6"/>
<accession>A0A7W3LYB6</accession>
<evidence type="ECO:0000313" key="2">
    <source>
        <dbReference type="Proteomes" id="UP000572680"/>
    </source>
</evidence>
<dbReference type="Proteomes" id="UP000572680">
    <property type="component" value="Unassembled WGS sequence"/>
</dbReference>
<dbReference type="EMBL" id="JACJIA010000016">
    <property type="protein sequence ID" value="MBA8956599.1"/>
    <property type="molecule type" value="Genomic_DNA"/>
</dbReference>
<organism evidence="1 2">
    <name type="scientific">Actinomadura namibiensis</name>
    <dbReference type="NCBI Taxonomy" id="182080"/>
    <lineage>
        <taxon>Bacteria</taxon>
        <taxon>Bacillati</taxon>
        <taxon>Actinomycetota</taxon>
        <taxon>Actinomycetes</taxon>
        <taxon>Streptosporangiales</taxon>
        <taxon>Thermomonosporaceae</taxon>
        <taxon>Actinomadura</taxon>
    </lineage>
</organism>
<comment type="caution">
    <text evidence="1">The sequence shown here is derived from an EMBL/GenBank/DDBJ whole genome shotgun (WGS) entry which is preliminary data.</text>
</comment>
<gene>
    <name evidence="1" type="ORF">HNR61_008282</name>
</gene>
<name>A0A7W3LYB6_ACTNM</name>